<proteinExistence type="predicted"/>
<gene>
    <name evidence="2" type="ORF">HYC85_017051</name>
</gene>
<comment type="caution">
    <text evidence="2">The sequence shown here is derived from an EMBL/GenBank/DDBJ whole genome shotgun (WGS) entry which is preliminary data.</text>
</comment>
<evidence type="ECO:0000256" key="1">
    <source>
        <dbReference type="SAM" id="Phobius"/>
    </source>
</evidence>
<evidence type="ECO:0000313" key="3">
    <source>
        <dbReference type="Proteomes" id="UP000593564"/>
    </source>
</evidence>
<name>A0A7J7H1E4_CAMSI</name>
<accession>A0A7J7H1E4</accession>
<keyword evidence="1" id="KW-0472">Membrane</keyword>
<protein>
    <submittedName>
        <fullName evidence="2">Uncharacterized protein</fullName>
    </submittedName>
</protein>
<dbReference type="AlphaFoldDB" id="A0A7J7H1E4"/>
<feature type="transmembrane region" description="Helical" evidence="1">
    <location>
        <begin position="99"/>
        <end position="122"/>
    </location>
</feature>
<keyword evidence="1" id="KW-0812">Transmembrane</keyword>
<sequence>MESICLFFFRHVESGDSKLCHSRIRTSTVREEGEVIKSVNSFGFPVRNNRDISVLVGTGNIIWSGIYVMVSRIGIVLPVGLLHIFYINPFDIAYWWYKGLLFVACMFASPIVFGGVVVGLNFNKGGI</sequence>
<evidence type="ECO:0000313" key="2">
    <source>
        <dbReference type="EMBL" id="KAF5946823.1"/>
    </source>
</evidence>
<feature type="transmembrane region" description="Helical" evidence="1">
    <location>
        <begin position="61"/>
        <end position="87"/>
    </location>
</feature>
<dbReference type="Proteomes" id="UP000593564">
    <property type="component" value="Unassembled WGS sequence"/>
</dbReference>
<keyword evidence="3" id="KW-1185">Reference proteome</keyword>
<reference evidence="2 3" key="2">
    <citation type="submission" date="2020-07" db="EMBL/GenBank/DDBJ databases">
        <title>Genome assembly of wild tea tree DASZ reveals pedigree and selection history of tea varieties.</title>
        <authorList>
            <person name="Zhang W."/>
        </authorList>
    </citation>
    <scope>NUCLEOTIDE SEQUENCE [LARGE SCALE GENOMIC DNA]</scope>
    <source>
        <strain evidence="3">cv. G240</strain>
        <tissue evidence="2">Leaf</tissue>
    </source>
</reference>
<keyword evidence="1" id="KW-1133">Transmembrane helix</keyword>
<organism evidence="2 3">
    <name type="scientific">Camellia sinensis</name>
    <name type="common">Tea plant</name>
    <name type="synonym">Thea sinensis</name>
    <dbReference type="NCBI Taxonomy" id="4442"/>
    <lineage>
        <taxon>Eukaryota</taxon>
        <taxon>Viridiplantae</taxon>
        <taxon>Streptophyta</taxon>
        <taxon>Embryophyta</taxon>
        <taxon>Tracheophyta</taxon>
        <taxon>Spermatophyta</taxon>
        <taxon>Magnoliopsida</taxon>
        <taxon>eudicotyledons</taxon>
        <taxon>Gunneridae</taxon>
        <taxon>Pentapetalae</taxon>
        <taxon>asterids</taxon>
        <taxon>Ericales</taxon>
        <taxon>Theaceae</taxon>
        <taxon>Camellia</taxon>
    </lineage>
</organism>
<reference evidence="3" key="1">
    <citation type="journal article" date="2020" name="Nat. Commun.">
        <title>Genome assembly of wild tea tree DASZ reveals pedigree and selection history of tea varieties.</title>
        <authorList>
            <person name="Zhang W."/>
            <person name="Zhang Y."/>
            <person name="Qiu H."/>
            <person name="Guo Y."/>
            <person name="Wan H."/>
            <person name="Zhang X."/>
            <person name="Scossa F."/>
            <person name="Alseekh S."/>
            <person name="Zhang Q."/>
            <person name="Wang P."/>
            <person name="Xu L."/>
            <person name="Schmidt M.H."/>
            <person name="Jia X."/>
            <person name="Li D."/>
            <person name="Zhu A."/>
            <person name="Guo F."/>
            <person name="Chen W."/>
            <person name="Ni D."/>
            <person name="Usadel B."/>
            <person name="Fernie A.R."/>
            <person name="Wen W."/>
        </authorList>
    </citation>
    <scope>NUCLEOTIDE SEQUENCE [LARGE SCALE GENOMIC DNA]</scope>
    <source>
        <strain evidence="3">cv. G240</strain>
    </source>
</reference>
<dbReference type="EMBL" id="JACBKZ010000007">
    <property type="protein sequence ID" value="KAF5946823.1"/>
    <property type="molecule type" value="Genomic_DNA"/>
</dbReference>